<proteinExistence type="predicted"/>
<accession>M5U7S1</accession>
<comment type="caution">
    <text evidence="1">The sequence shown here is derived from an EMBL/GenBank/DDBJ whole genome shotgun (WGS) entry which is preliminary data.</text>
</comment>
<name>M5U7S1_9BACT</name>
<dbReference type="Proteomes" id="UP000011885">
    <property type="component" value="Unassembled WGS sequence"/>
</dbReference>
<keyword evidence="2" id="KW-1185">Reference proteome</keyword>
<protein>
    <submittedName>
        <fullName evidence="1">Uncharacterized protein</fullName>
    </submittedName>
</protein>
<evidence type="ECO:0000313" key="2">
    <source>
        <dbReference type="Proteomes" id="UP000011885"/>
    </source>
</evidence>
<gene>
    <name evidence="1" type="ORF">RSSM_01155</name>
</gene>
<organism evidence="1 2">
    <name type="scientific">Rhodopirellula sallentina SM41</name>
    <dbReference type="NCBI Taxonomy" id="1263870"/>
    <lineage>
        <taxon>Bacteria</taxon>
        <taxon>Pseudomonadati</taxon>
        <taxon>Planctomycetota</taxon>
        <taxon>Planctomycetia</taxon>
        <taxon>Pirellulales</taxon>
        <taxon>Pirellulaceae</taxon>
        <taxon>Rhodopirellula</taxon>
    </lineage>
</organism>
<dbReference type="EMBL" id="ANOH01000095">
    <property type="protein sequence ID" value="EMI57314.1"/>
    <property type="molecule type" value="Genomic_DNA"/>
</dbReference>
<evidence type="ECO:0000313" key="1">
    <source>
        <dbReference type="EMBL" id="EMI57314.1"/>
    </source>
</evidence>
<dbReference type="AlphaFoldDB" id="M5U7S1"/>
<sequence length="49" mass="5488">MHLLAENAAVWETLLCAENAVACRECGLFPIGGSERLHWSRRYLVCQGL</sequence>
<reference evidence="1 2" key="1">
    <citation type="journal article" date="2013" name="Mar. Genomics">
        <title>Expression of sulfatases in Rhodopirellula baltica and the diversity of sulfatases in the genus Rhodopirellula.</title>
        <authorList>
            <person name="Wegner C.E."/>
            <person name="Richter-Heitmann T."/>
            <person name="Klindworth A."/>
            <person name="Klockow C."/>
            <person name="Richter M."/>
            <person name="Achstetter T."/>
            <person name="Glockner F.O."/>
            <person name="Harder J."/>
        </authorList>
    </citation>
    <scope>NUCLEOTIDE SEQUENCE [LARGE SCALE GENOMIC DNA]</scope>
    <source>
        <strain evidence="1 2">SM41</strain>
    </source>
</reference>